<feature type="compositionally biased region" description="Polar residues" evidence="4">
    <location>
        <begin position="1"/>
        <end position="12"/>
    </location>
</feature>
<dbReference type="CDD" id="cd06124">
    <property type="entry name" value="cupin_NimR-like_N"/>
    <property type="match status" value="1"/>
</dbReference>
<evidence type="ECO:0000313" key="7">
    <source>
        <dbReference type="Proteomes" id="UP000785613"/>
    </source>
</evidence>
<sequence>MSVSDEQTTVPANISERSDGPALVAIRGEDKAGNEFRLGTREYDWHTHVRGQVFCVESGLVHMRTAHGSWLSPPNRAGWIPPGEAHKVSVNGAMSGWSLLITPEAASELPRHPCVIGISELMRALVRRAVSWSAQHTLEAEQERVIAVLLDEMRHAPHEALHLPMPQDRRLLRITTAIFEQPKDDRTLDAWASWAGLSARTLSRLFRSETGISFAQWRQQARLTHALERLAQGDAVAVVADALGYATPSNFIAMFRRSFGDSPARYFANRAGSTFR</sequence>
<reference evidence="6 7" key="1">
    <citation type="submission" date="2019-09" db="EMBL/GenBank/DDBJ databases">
        <title>Taxonomy of Antarctic Massilia spp.: description of Massilia rubra sp. nov., Massilia aquatica sp. nov., Massilia mucilaginosa sp. nov., Massilia frigida sp. nov. isolated from streams, lakes and regoliths.</title>
        <authorList>
            <person name="Holochova P."/>
            <person name="Sedlacek I."/>
            <person name="Kralova S."/>
            <person name="Maslanova I."/>
            <person name="Busse H.-J."/>
            <person name="Stankova E."/>
            <person name="Vrbovska V."/>
            <person name="Kovarovic V."/>
            <person name="Bartak M."/>
            <person name="Svec P."/>
            <person name="Pantucek R."/>
        </authorList>
    </citation>
    <scope>NUCLEOTIDE SEQUENCE [LARGE SCALE GENOMIC DNA]</scope>
    <source>
        <strain evidence="6 7">CCM 8692</strain>
    </source>
</reference>
<evidence type="ECO:0000256" key="1">
    <source>
        <dbReference type="ARBA" id="ARBA00023015"/>
    </source>
</evidence>
<keyword evidence="1" id="KW-0805">Transcription regulation</keyword>
<dbReference type="InterPro" id="IPR018060">
    <property type="entry name" value="HTH_AraC"/>
</dbReference>
<dbReference type="Gene3D" id="1.10.10.60">
    <property type="entry name" value="Homeodomain-like"/>
    <property type="match status" value="1"/>
</dbReference>
<evidence type="ECO:0000256" key="4">
    <source>
        <dbReference type="SAM" id="MobiDB-lite"/>
    </source>
</evidence>
<proteinExistence type="predicted"/>
<dbReference type="InterPro" id="IPR009057">
    <property type="entry name" value="Homeodomain-like_sf"/>
</dbReference>
<dbReference type="PANTHER" id="PTHR11019">
    <property type="entry name" value="HTH-TYPE TRANSCRIPTIONAL REGULATOR NIMR"/>
    <property type="match status" value="1"/>
</dbReference>
<dbReference type="InterPro" id="IPR018062">
    <property type="entry name" value="HTH_AraC-typ_CS"/>
</dbReference>
<evidence type="ECO:0000256" key="3">
    <source>
        <dbReference type="ARBA" id="ARBA00023163"/>
    </source>
</evidence>
<gene>
    <name evidence="6" type="ORF">F0185_28570</name>
</gene>
<comment type="caution">
    <text evidence="6">The sequence shown here is derived from an EMBL/GenBank/DDBJ whole genome shotgun (WGS) entry which is preliminary data.</text>
</comment>
<dbReference type="PROSITE" id="PS01124">
    <property type="entry name" value="HTH_ARAC_FAMILY_2"/>
    <property type="match status" value="1"/>
</dbReference>
<evidence type="ECO:0000313" key="6">
    <source>
        <dbReference type="EMBL" id="NHZ37521.1"/>
    </source>
</evidence>
<keyword evidence="2" id="KW-0238">DNA-binding</keyword>
<evidence type="ECO:0000259" key="5">
    <source>
        <dbReference type="PROSITE" id="PS01124"/>
    </source>
</evidence>
<evidence type="ECO:0000256" key="2">
    <source>
        <dbReference type="ARBA" id="ARBA00023125"/>
    </source>
</evidence>
<feature type="region of interest" description="Disordered" evidence="4">
    <location>
        <begin position="1"/>
        <end position="21"/>
    </location>
</feature>
<dbReference type="PROSITE" id="PS00041">
    <property type="entry name" value="HTH_ARAC_FAMILY_1"/>
    <property type="match status" value="1"/>
</dbReference>
<organism evidence="6 7">
    <name type="scientific">Massilia rubra</name>
    <dbReference type="NCBI Taxonomy" id="2607910"/>
    <lineage>
        <taxon>Bacteria</taxon>
        <taxon>Pseudomonadati</taxon>
        <taxon>Pseudomonadota</taxon>
        <taxon>Betaproteobacteria</taxon>
        <taxon>Burkholderiales</taxon>
        <taxon>Oxalobacteraceae</taxon>
        <taxon>Telluria group</taxon>
        <taxon>Massilia</taxon>
    </lineage>
</organism>
<dbReference type="SMART" id="SM00342">
    <property type="entry name" value="HTH_ARAC"/>
    <property type="match status" value="1"/>
</dbReference>
<feature type="domain" description="HTH araC/xylS-type" evidence="5">
    <location>
        <begin position="169"/>
        <end position="269"/>
    </location>
</feature>
<protein>
    <submittedName>
        <fullName evidence="6">Helix-turn-helix transcriptional regulator</fullName>
    </submittedName>
</protein>
<accession>A0ABX0M5M7</accession>
<dbReference type="Pfam" id="PF12833">
    <property type="entry name" value="HTH_18"/>
    <property type="match status" value="1"/>
</dbReference>
<dbReference type="EMBL" id="VUYU01000030">
    <property type="protein sequence ID" value="NHZ37521.1"/>
    <property type="molecule type" value="Genomic_DNA"/>
</dbReference>
<keyword evidence="3" id="KW-0804">Transcription</keyword>
<dbReference type="SUPFAM" id="SSF51182">
    <property type="entry name" value="RmlC-like cupins"/>
    <property type="match status" value="1"/>
</dbReference>
<dbReference type="RefSeq" id="WP_167230850.1">
    <property type="nucleotide sequence ID" value="NZ_VUYU01000030.1"/>
</dbReference>
<keyword evidence="7" id="KW-1185">Reference proteome</keyword>
<name>A0ABX0M5M7_9BURK</name>
<dbReference type="Proteomes" id="UP000785613">
    <property type="component" value="Unassembled WGS sequence"/>
</dbReference>
<dbReference type="SUPFAM" id="SSF46689">
    <property type="entry name" value="Homeodomain-like"/>
    <property type="match status" value="1"/>
</dbReference>
<dbReference type="PANTHER" id="PTHR11019:SF159">
    <property type="entry name" value="TRANSCRIPTIONAL REGULATOR-RELATED"/>
    <property type="match status" value="1"/>
</dbReference>
<dbReference type="InterPro" id="IPR011051">
    <property type="entry name" value="RmlC_Cupin_sf"/>
</dbReference>